<dbReference type="AlphaFoldDB" id="A0A1I2DP59"/>
<dbReference type="SUPFAM" id="SSF55144">
    <property type="entry name" value="LigT-like"/>
    <property type="match status" value="1"/>
</dbReference>
<dbReference type="PANTHER" id="PTHR40037">
    <property type="entry name" value="PHOSPHOESTERASE YJCG-RELATED"/>
    <property type="match status" value="1"/>
</dbReference>
<evidence type="ECO:0000313" key="2">
    <source>
        <dbReference type="Proteomes" id="UP000198520"/>
    </source>
</evidence>
<dbReference type="EMBL" id="FONZ01000001">
    <property type="protein sequence ID" value="SFE82374.1"/>
    <property type="molecule type" value="Genomic_DNA"/>
</dbReference>
<sequence length="181" mass="19548">MRLPERGAGQTRIGVAVRVPEPFAAVLEDARRRSGDPFADVIPPHVTLLGPTVVDIARLDDVHAHLAGVAAHAAPFNMLLRGSGTFRPVSPVVFVQVAAGIAECERLEQAIRTGPLDQDLRFNYHPHVTVAHEVPDNALDAAFEDMAGFEAAFRVTAVDLFEHGDDGVWRTVQTFGLRATA</sequence>
<gene>
    <name evidence="1" type="ORF">SAMN04488035_0656</name>
</gene>
<protein>
    <submittedName>
        <fullName evidence="1">2'-5' RNA ligase</fullName>
    </submittedName>
</protein>
<reference evidence="2" key="1">
    <citation type="submission" date="2016-10" db="EMBL/GenBank/DDBJ databases">
        <authorList>
            <person name="Varghese N."/>
            <person name="Submissions S."/>
        </authorList>
    </citation>
    <scope>NUCLEOTIDE SEQUENCE [LARGE SCALE GENOMIC DNA]</scope>
    <source>
        <strain evidence="2">DSM 19083</strain>
    </source>
</reference>
<proteinExistence type="predicted"/>
<dbReference type="STRING" id="285351.SAMN04488035_0656"/>
<dbReference type="OrthoDB" id="358773at2"/>
<dbReference type="Proteomes" id="UP000198520">
    <property type="component" value="Unassembled WGS sequence"/>
</dbReference>
<accession>A0A1I2DP59</accession>
<dbReference type="RefSeq" id="WP_093374992.1">
    <property type="nucleotide sequence ID" value="NZ_BNAN01000001.1"/>
</dbReference>
<dbReference type="GO" id="GO:0016874">
    <property type="term" value="F:ligase activity"/>
    <property type="evidence" value="ECO:0007669"/>
    <property type="project" value="UniProtKB-KW"/>
</dbReference>
<dbReference type="InterPro" id="IPR009097">
    <property type="entry name" value="Cyclic_Pdiesterase"/>
</dbReference>
<name>A0A1I2DP59_9MICO</name>
<dbReference type="InterPro" id="IPR050580">
    <property type="entry name" value="2H_phosphoesterase_YjcG-like"/>
</dbReference>
<keyword evidence="1" id="KW-0436">Ligase</keyword>
<organism evidence="1 2">
    <name type="scientific">Flavimobilis marinus</name>
    <dbReference type="NCBI Taxonomy" id="285351"/>
    <lineage>
        <taxon>Bacteria</taxon>
        <taxon>Bacillati</taxon>
        <taxon>Actinomycetota</taxon>
        <taxon>Actinomycetes</taxon>
        <taxon>Micrococcales</taxon>
        <taxon>Jonesiaceae</taxon>
        <taxon>Flavimobilis</taxon>
    </lineage>
</organism>
<dbReference type="Gene3D" id="3.90.1140.10">
    <property type="entry name" value="Cyclic phosphodiesterase"/>
    <property type="match status" value="1"/>
</dbReference>
<dbReference type="PANTHER" id="PTHR40037:SF1">
    <property type="entry name" value="PHOSPHOESTERASE SAOUHSC_00951-RELATED"/>
    <property type="match status" value="1"/>
</dbReference>
<evidence type="ECO:0000313" key="1">
    <source>
        <dbReference type="EMBL" id="SFE82374.1"/>
    </source>
</evidence>
<dbReference type="Pfam" id="PF13563">
    <property type="entry name" value="2_5_RNA_ligase2"/>
    <property type="match status" value="1"/>
</dbReference>
<keyword evidence="2" id="KW-1185">Reference proteome</keyword>